<organism evidence="2 3">
    <name type="scientific">Podarcis lilfordi</name>
    <name type="common">Lilford's wall lizard</name>
    <dbReference type="NCBI Taxonomy" id="74358"/>
    <lineage>
        <taxon>Eukaryota</taxon>
        <taxon>Metazoa</taxon>
        <taxon>Chordata</taxon>
        <taxon>Craniata</taxon>
        <taxon>Vertebrata</taxon>
        <taxon>Euteleostomi</taxon>
        <taxon>Lepidosauria</taxon>
        <taxon>Squamata</taxon>
        <taxon>Bifurcata</taxon>
        <taxon>Unidentata</taxon>
        <taxon>Episquamata</taxon>
        <taxon>Laterata</taxon>
        <taxon>Lacertibaenia</taxon>
        <taxon>Lacertidae</taxon>
        <taxon>Podarcis</taxon>
    </lineage>
</organism>
<evidence type="ECO:0000313" key="3">
    <source>
        <dbReference type="Proteomes" id="UP001178461"/>
    </source>
</evidence>
<protein>
    <submittedName>
        <fullName evidence="2">Uncharacterized protein</fullName>
    </submittedName>
</protein>
<evidence type="ECO:0000313" key="2">
    <source>
        <dbReference type="EMBL" id="CAI5774786.1"/>
    </source>
</evidence>
<dbReference type="EMBL" id="OX395130">
    <property type="protein sequence ID" value="CAI5774786.1"/>
    <property type="molecule type" value="Genomic_DNA"/>
</dbReference>
<proteinExistence type="predicted"/>
<feature type="region of interest" description="Disordered" evidence="1">
    <location>
        <begin position="1"/>
        <end position="109"/>
    </location>
</feature>
<dbReference type="AlphaFoldDB" id="A0AA35KAL1"/>
<dbReference type="Proteomes" id="UP001178461">
    <property type="component" value="Chromosome 5"/>
</dbReference>
<sequence length="175" mass="19003">MAEENEAASLEAWRKKSCPTNLPRGEGGAGFCSPPRRARSEVGRKGGATDPHRKPRLPGGGHRGWAPKQDGRVNYLGTEPFGPRNQPSCGVAFTRPRKRTGGGGGKSGWAAARTLRNAFFSLQREASGPNDCESFPLHAPALRMPRSWSERQAHAQRPAARIGAHARRGALFWPF</sequence>
<name>A0AA35KAL1_9SAUR</name>
<gene>
    <name evidence="2" type="ORF">PODLI_1B019864</name>
</gene>
<accession>A0AA35KAL1</accession>
<evidence type="ECO:0000256" key="1">
    <source>
        <dbReference type="SAM" id="MobiDB-lite"/>
    </source>
</evidence>
<reference evidence="2" key="1">
    <citation type="submission" date="2022-12" db="EMBL/GenBank/DDBJ databases">
        <authorList>
            <person name="Alioto T."/>
            <person name="Alioto T."/>
            <person name="Gomez Garrido J."/>
        </authorList>
    </citation>
    <scope>NUCLEOTIDE SEQUENCE</scope>
</reference>
<keyword evidence="3" id="KW-1185">Reference proteome</keyword>